<organism evidence="1 2">
    <name type="scientific">Yersinia intermedia</name>
    <dbReference type="NCBI Taxonomy" id="631"/>
    <lineage>
        <taxon>Bacteria</taxon>
        <taxon>Pseudomonadati</taxon>
        <taxon>Pseudomonadota</taxon>
        <taxon>Gammaproteobacteria</taxon>
        <taxon>Enterobacterales</taxon>
        <taxon>Yersiniaceae</taxon>
        <taxon>Yersinia</taxon>
    </lineage>
</organism>
<evidence type="ECO:0000313" key="2">
    <source>
        <dbReference type="Proteomes" id="UP000038750"/>
    </source>
</evidence>
<dbReference type="KEGG" id="yin:CH53_2297"/>
<name>A0A0T9LNI1_YERIN</name>
<evidence type="ECO:0000313" key="1">
    <source>
        <dbReference type="EMBL" id="CNF09904.1"/>
    </source>
</evidence>
<dbReference type="AlphaFoldDB" id="A0A0T9LNI1"/>
<reference evidence="1 2" key="1">
    <citation type="submission" date="2015-03" db="EMBL/GenBank/DDBJ databases">
        <authorList>
            <person name="Murphy D."/>
        </authorList>
    </citation>
    <scope>NUCLEOTIDE SEQUENCE [LARGE SCALE GENOMIC DNA]</scope>
    <source>
        <strain evidence="1 2">BR165/97</strain>
    </source>
</reference>
<protein>
    <submittedName>
        <fullName evidence="1">Uncharacterized protein</fullName>
    </submittedName>
</protein>
<sequence length="80" mass="9148">MPIEYLLSNGLKTGLILTFADRSRHLLTLNRHDQTGKRKNRISFSSRCLPLSEQGSAFAVRDHIVIHHEIIEMNNGVFCE</sequence>
<proteinExistence type="predicted"/>
<dbReference type="EMBL" id="CPZJ01000002">
    <property type="protein sequence ID" value="CNF09904.1"/>
    <property type="molecule type" value="Genomic_DNA"/>
</dbReference>
<dbReference type="Proteomes" id="UP000038750">
    <property type="component" value="Unassembled WGS sequence"/>
</dbReference>
<accession>A0A0T9LNI1</accession>
<gene>
    <name evidence="1" type="ORF">ERS008530_00384</name>
</gene>